<accession>A0ABP6T8V8</accession>
<dbReference type="EMBL" id="BAAAYN010000047">
    <property type="protein sequence ID" value="GAA3395103.1"/>
    <property type="molecule type" value="Genomic_DNA"/>
</dbReference>
<evidence type="ECO:0000313" key="2">
    <source>
        <dbReference type="EMBL" id="GAA3395103.1"/>
    </source>
</evidence>
<organism evidence="2 3">
    <name type="scientific">Cryptosporangium minutisporangium</name>
    <dbReference type="NCBI Taxonomy" id="113569"/>
    <lineage>
        <taxon>Bacteria</taxon>
        <taxon>Bacillati</taxon>
        <taxon>Actinomycetota</taxon>
        <taxon>Actinomycetes</taxon>
        <taxon>Cryptosporangiales</taxon>
        <taxon>Cryptosporangiaceae</taxon>
        <taxon>Cryptosporangium</taxon>
    </lineage>
</organism>
<evidence type="ECO:0000313" key="3">
    <source>
        <dbReference type="Proteomes" id="UP001501676"/>
    </source>
</evidence>
<proteinExistence type="inferred from homology"/>
<comment type="caution">
    <text evidence="2">The sequence shown here is derived from an EMBL/GenBank/DDBJ whole genome shotgun (WGS) entry which is preliminary data.</text>
</comment>
<gene>
    <name evidence="2" type="ORF">GCM10020369_66980</name>
</gene>
<dbReference type="InterPro" id="IPR001753">
    <property type="entry name" value="Enoyl-CoA_hydra/iso"/>
</dbReference>
<protein>
    <submittedName>
        <fullName evidence="2">Enoyl-CoA hydratase</fullName>
    </submittedName>
</protein>
<dbReference type="Pfam" id="PF00378">
    <property type="entry name" value="ECH_1"/>
    <property type="match status" value="1"/>
</dbReference>
<dbReference type="CDD" id="cd06558">
    <property type="entry name" value="crotonase-like"/>
    <property type="match status" value="1"/>
</dbReference>
<name>A0ABP6T8V8_9ACTN</name>
<dbReference type="SUPFAM" id="SSF52096">
    <property type="entry name" value="ClpP/crotonase"/>
    <property type="match status" value="1"/>
</dbReference>
<dbReference type="InterPro" id="IPR014748">
    <property type="entry name" value="Enoyl-CoA_hydra_C"/>
</dbReference>
<keyword evidence="3" id="KW-1185">Reference proteome</keyword>
<dbReference type="PANTHER" id="PTHR43459:SF1">
    <property type="entry name" value="EG:BACN32G11.4 PROTEIN"/>
    <property type="match status" value="1"/>
</dbReference>
<dbReference type="Proteomes" id="UP001501676">
    <property type="component" value="Unassembled WGS sequence"/>
</dbReference>
<comment type="similarity">
    <text evidence="1">Belongs to the enoyl-CoA hydratase/isomerase family.</text>
</comment>
<dbReference type="Gene3D" id="3.90.226.10">
    <property type="entry name" value="2-enoyl-CoA Hydratase, Chain A, domain 1"/>
    <property type="match status" value="1"/>
</dbReference>
<reference evidence="3" key="1">
    <citation type="journal article" date="2019" name="Int. J. Syst. Evol. Microbiol.">
        <title>The Global Catalogue of Microorganisms (GCM) 10K type strain sequencing project: providing services to taxonomists for standard genome sequencing and annotation.</title>
        <authorList>
            <consortium name="The Broad Institute Genomics Platform"/>
            <consortium name="The Broad Institute Genome Sequencing Center for Infectious Disease"/>
            <person name="Wu L."/>
            <person name="Ma J."/>
        </authorList>
    </citation>
    <scope>NUCLEOTIDE SEQUENCE [LARGE SCALE GENOMIC DNA]</scope>
    <source>
        <strain evidence="3">JCM 9458</strain>
    </source>
</reference>
<dbReference type="InterPro" id="IPR029045">
    <property type="entry name" value="ClpP/crotonase-like_dom_sf"/>
</dbReference>
<sequence length="258" mass="26471">MTSDVTVQRDGAALTISLNRPERLNAVTAAVLNDLADLIEEAAADAEVRVIVLTGAGRAFSAGADLKSRQAGEGPPGTDTIVAGNRVIRALRDARQPTIAAVNGPAVGIGCSLALACDLVLSSADAYFLLSFTSIGLMPDGGATALVPTSIGRARAMAMALVPERIPAAEALAWGLIYKVVDAGELDASVKALTDRLSTGAPLALAATKRAINASTLTALEEALGRELENQGRLLQTSDVAEAVVAFVEKRPPKFTGS</sequence>
<evidence type="ECO:0000256" key="1">
    <source>
        <dbReference type="ARBA" id="ARBA00005254"/>
    </source>
</evidence>
<dbReference type="RefSeq" id="WP_345732266.1">
    <property type="nucleotide sequence ID" value="NZ_BAAAYN010000047.1"/>
</dbReference>
<dbReference type="Gene3D" id="1.10.12.10">
    <property type="entry name" value="Lyase 2-enoyl-coa Hydratase, Chain A, domain 2"/>
    <property type="match status" value="1"/>
</dbReference>
<dbReference type="PANTHER" id="PTHR43459">
    <property type="entry name" value="ENOYL-COA HYDRATASE"/>
    <property type="match status" value="1"/>
</dbReference>